<proteinExistence type="predicted"/>
<dbReference type="InterPro" id="IPR036614">
    <property type="entry name" value="RusA-like_sf"/>
</dbReference>
<accession>A0ABX7PIA9</accession>
<evidence type="ECO:0000313" key="1">
    <source>
        <dbReference type="EMBL" id="QSR25546.1"/>
    </source>
</evidence>
<dbReference type="EMBL" id="CP022295">
    <property type="protein sequence ID" value="QSR25546.1"/>
    <property type="molecule type" value="Genomic_DNA"/>
</dbReference>
<protein>
    <submittedName>
        <fullName evidence="1">Uncharacterized protein</fullName>
    </submittedName>
</protein>
<dbReference type="SUPFAM" id="SSF103084">
    <property type="entry name" value="Holliday junction resolvase RusA"/>
    <property type="match status" value="1"/>
</dbReference>
<keyword evidence="2" id="KW-1185">Reference proteome</keyword>
<sequence length="125" mass="13592">MTVLEFVIPDGLWLSANDRMHWAPKAKRTKALRELGYDTAMANPVGTFDVAHIAAFIGYPRNGRADPANAAPTVKALIDGLVDAGVFPDDDSTHVIGPTYLRGNKCPAGQHTVRLVLTNQEIPWL</sequence>
<dbReference type="RefSeq" id="WP_207009784.1">
    <property type="nucleotide sequence ID" value="NZ_CP022295.1"/>
</dbReference>
<reference evidence="1 2" key="1">
    <citation type="submission" date="2017-06" db="EMBL/GenBank/DDBJ databases">
        <title>Complete Genome Sequence of the Soil Carbazole-Degrading Bacterium Nocardioides aromaticivorans IC177.</title>
        <authorList>
            <person name="Vejarano F."/>
            <person name="Suzuki-Minakuchi C."/>
            <person name="Ohtsubo Y."/>
            <person name="Tsuda M."/>
            <person name="Okada K."/>
            <person name="Nojiri H."/>
        </authorList>
    </citation>
    <scope>NUCLEOTIDE SEQUENCE [LARGE SCALE GENOMIC DNA]</scope>
    <source>
        <strain evidence="1 2">IC177</strain>
    </source>
</reference>
<evidence type="ECO:0000313" key="2">
    <source>
        <dbReference type="Proteomes" id="UP000662818"/>
    </source>
</evidence>
<organism evidence="1 2">
    <name type="scientific">Nocardioides aromaticivorans</name>
    <dbReference type="NCBI Taxonomy" id="200618"/>
    <lineage>
        <taxon>Bacteria</taxon>
        <taxon>Bacillati</taxon>
        <taxon>Actinomycetota</taxon>
        <taxon>Actinomycetes</taxon>
        <taxon>Propionibacteriales</taxon>
        <taxon>Nocardioidaceae</taxon>
        <taxon>Nocardioides</taxon>
    </lineage>
</organism>
<dbReference type="Proteomes" id="UP000662818">
    <property type="component" value="Chromosome"/>
</dbReference>
<gene>
    <name evidence="1" type="ORF">CFH99_07910</name>
</gene>
<name>A0ABX7PIA9_9ACTN</name>